<name>A0A1M6V1U5_9FLAO</name>
<sequence>MGTMKGQTIKWAFLCSFWGKNAKDAICWHAERDLVEKIGILIYEQEECGAAIEAEKHGIKTVFLPVDRFGNKKSHQTEILKVLSQEKISHVFLLGFQHLILGDMLQSFPNRIVNIHPSLFPSFLATKTAIQDALDYGVKISGITTHIIDDKFDRGIILCQEPIRIEQTDTFETLYPKFSLKGLDVIIDTMKMIEEGGWLKQQKIH</sequence>
<dbReference type="GO" id="GO:0006189">
    <property type="term" value="P:'de novo' IMP biosynthetic process"/>
    <property type="evidence" value="ECO:0007669"/>
    <property type="project" value="TreeGrafter"/>
</dbReference>
<comment type="caution">
    <text evidence="7">The sequence shown here is derived from an EMBL/GenBank/DDBJ whole genome shotgun (WGS) entry which is preliminary data.</text>
</comment>
<evidence type="ECO:0000256" key="1">
    <source>
        <dbReference type="ARBA" id="ARBA00005054"/>
    </source>
</evidence>
<evidence type="ECO:0000313" key="9">
    <source>
        <dbReference type="Proteomes" id="UP000198940"/>
    </source>
</evidence>
<dbReference type="Pfam" id="PF00551">
    <property type="entry name" value="Formyl_trans_N"/>
    <property type="match status" value="1"/>
</dbReference>
<dbReference type="STRING" id="1055723.SAMN05216293_1859"/>
<dbReference type="GO" id="GO:0004644">
    <property type="term" value="F:phosphoribosylglycinamide formyltransferase activity"/>
    <property type="evidence" value="ECO:0007669"/>
    <property type="project" value="UniProtKB-EC"/>
</dbReference>
<dbReference type="PANTHER" id="PTHR43369:SF2">
    <property type="entry name" value="PHOSPHORIBOSYLGLYCINAMIDE FORMYLTRANSFERASE"/>
    <property type="match status" value="1"/>
</dbReference>
<keyword evidence="4" id="KW-0658">Purine biosynthesis</keyword>
<dbReference type="EC" id="2.1.2.2" evidence="2"/>
<keyword evidence="3" id="KW-0808">Transferase</keyword>
<dbReference type="EMBL" id="FOKU01000007">
    <property type="protein sequence ID" value="SFC21435.1"/>
    <property type="molecule type" value="Genomic_DNA"/>
</dbReference>
<evidence type="ECO:0000256" key="4">
    <source>
        <dbReference type="ARBA" id="ARBA00022755"/>
    </source>
</evidence>
<dbReference type="AlphaFoldDB" id="A0A1M6V1U5"/>
<dbReference type="Gene3D" id="3.40.50.170">
    <property type="entry name" value="Formyl transferase, N-terminal domain"/>
    <property type="match status" value="1"/>
</dbReference>
<evidence type="ECO:0000256" key="2">
    <source>
        <dbReference type="ARBA" id="ARBA00012254"/>
    </source>
</evidence>
<keyword evidence="9" id="KW-1185">Reference proteome</keyword>
<evidence type="ECO:0000313" key="6">
    <source>
        <dbReference type="EMBL" id="SFC21435.1"/>
    </source>
</evidence>
<evidence type="ECO:0000259" key="5">
    <source>
        <dbReference type="Pfam" id="PF00551"/>
    </source>
</evidence>
<reference evidence="7 8" key="1">
    <citation type="submission" date="2016-11" db="EMBL/GenBank/DDBJ databases">
        <authorList>
            <person name="Varghese N."/>
            <person name="Submissions S."/>
        </authorList>
    </citation>
    <scope>NUCLEOTIDE SEQUENCE [LARGE SCALE GENOMIC DNA]</scope>
    <source>
        <strain evidence="7 8">CGMCC 1.12174</strain>
        <strain evidence="6 9">DSM 26351</strain>
    </source>
</reference>
<evidence type="ECO:0000313" key="8">
    <source>
        <dbReference type="Proteomes" id="UP000184031"/>
    </source>
</evidence>
<evidence type="ECO:0000313" key="7">
    <source>
        <dbReference type="EMBL" id="SHK75266.1"/>
    </source>
</evidence>
<dbReference type="InterPro" id="IPR002376">
    <property type="entry name" value="Formyl_transf_N"/>
</dbReference>
<dbReference type="SUPFAM" id="SSF53328">
    <property type="entry name" value="Formyltransferase"/>
    <property type="match status" value="1"/>
</dbReference>
<feature type="domain" description="Formyl transferase N-terminal" evidence="5">
    <location>
        <begin position="10"/>
        <end position="186"/>
    </location>
</feature>
<dbReference type="GO" id="GO:0005737">
    <property type="term" value="C:cytoplasm"/>
    <property type="evidence" value="ECO:0007669"/>
    <property type="project" value="TreeGrafter"/>
</dbReference>
<dbReference type="PANTHER" id="PTHR43369">
    <property type="entry name" value="PHOSPHORIBOSYLGLYCINAMIDE FORMYLTRANSFERASE"/>
    <property type="match status" value="1"/>
</dbReference>
<dbReference type="Proteomes" id="UP000184031">
    <property type="component" value="Unassembled WGS sequence"/>
</dbReference>
<dbReference type="InterPro" id="IPR036477">
    <property type="entry name" value="Formyl_transf_N_sf"/>
</dbReference>
<proteinExistence type="predicted"/>
<dbReference type="EMBL" id="FRAT01000004">
    <property type="protein sequence ID" value="SHK75266.1"/>
    <property type="molecule type" value="Genomic_DNA"/>
</dbReference>
<gene>
    <name evidence="6" type="ORF">SAMN04487891_107146</name>
    <name evidence="7" type="ORF">SAMN05216293_1859</name>
</gene>
<evidence type="ECO:0000256" key="3">
    <source>
        <dbReference type="ARBA" id="ARBA00022679"/>
    </source>
</evidence>
<accession>A0A1M6V1U5</accession>
<comment type="pathway">
    <text evidence="1">Purine metabolism; IMP biosynthesis via de novo pathway; N(2)-formyl-N(1)-(5-phospho-D-ribosyl)glycinamide from N(1)-(5-phospho-D-ribosyl)glycinamide (10-formyl THF route): step 1/1.</text>
</comment>
<protein>
    <recommendedName>
        <fullName evidence="2">phosphoribosylglycinamide formyltransferase 1</fullName>
        <ecNumber evidence="2">2.1.2.2</ecNumber>
    </recommendedName>
</protein>
<organism evidence="7 8">
    <name type="scientific">Flagellimonas taeanensis</name>
    <dbReference type="NCBI Taxonomy" id="1005926"/>
    <lineage>
        <taxon>Bacteria</taxon>
        <taxon>Pseudomonadati</taxon>
        <taxon>Bacteroidota</taxon>
        <taxon>Flavobacteriia</taxon>
        <taxon>Flavobacteriales</taxon>
        <taxon>Flavobacteriaceae</taxon>
        <taxon>Flagellimonas</taxon>
    </lineage>
</organism>
<dbReference type="Proteomes" id="UP000198940">
    <property type="component" value="Unassembled WGS sequence"/>
</dbReference>